<dbReference type="InterPro" id="IPR037257">
    <property type="entry name" value="T2SS_E_N_sf"/>
</dbReference>
<organism evidence="5 6">
    <name type="scientific">Chitiniphilus purpureus</name>
    <dbReference type="NCBI Taxonomy" id="2981137"/>
    <lineage>
        <taxon>Bacteria</taxon>
        <taxon>Pseudomonadati</taxon>
        <taxon>Pseudomonadota</taxon>
        <taxon>Betaproteobacteria</taxon>
        <taxon>Neisseriales</taxon>
        <taxon>Chitinibacteraceae</taxon>
        <taxon>Chitiniphilus</taxon>
    </lineage>
</organism>
<protein>
    <submittedName>
        <fullName evidence="5">GspE/PulE family protein</fullName>
    </submittedName>
</protein>
<dbReference type="Gene3D" id="3.30.450.90">
    <property type="match status" value="1"/>
</dbReference>
<dbReference type="SUPFAM" id="SSF160246">
    <property type="entry name" value="EspE N-terminal domain-like"/>
    <property type="match status" value="1"/>
</dbReference>
<proteinExistence type="inferred from homology"/>
<dbReference type="Pfam" id="PF00437">
    <property type="entry name" value="T2SSE"/>
    <property type="match status" value="1"/>
</dbReference>
<dbReference type="Pfam" id="PF05157">
    <property type="entry name" value="MshEN"/>
    <property type="match status" value="1"/>
</dbReference>
<feature type="domain" description="Bacterial type II secretion system protein E" evidence="4">
    <location>
        <begin position="378"/>
        <end position="392"/>
    </location>
</feature>
<dbReference type="Gene3D" id="3.40.50.300">
    <property type="entry name" value="P-loop containing nucleotide triphosphate hydrolases"/>
    <property type="match status" value="1"/>
</dbReference>
<evidence type="ECO:0000256" key="3">
    <source>
        <dbReference type="ARBA" id="ARBA00022840"/>
    </source>
</evidence>
<evidence type="ECO:0000313" key="5">
    <source>
        <dbReference type="EMBL" id="UXY15249.1"/>
    </source>
</evidence>
<accession>A0ABY6DLK1</accession>
<dbReference type="InterPro" id="IPR003593">
    <property type="entry name" value="AAA+_ATPase"/>
</dbReference>
<evidence type="ECO:0000256" key="1">
    <source>
        <dbReference type="ARBA" id="ARBA00006611"/>
    </source>
</evidence>
<reference evidence="5" key="1">
    <citation type="submission" date="2022-10" db="EMBL/GenBank/DDBJ databases">
        <title>Chitiniphilus purpureus sp. nov., a novel chitin-degrading bacterium isolated from crawfish pond sediment.</title>
        <authorList>
            <person name="Li K."/>
        </authorList>
    </citation>
    <scope>NUCLEOTIDE SEQUENCE</scope>
    <source>
        <strain evidence="5">CD1</strain>
    </source>
</reference>
<dbReference type="PANTHER" id="PTHR30258">
    <property type="entry name" value="TYPE II SECRETION SYSTEM PROTEIN GSPE-RELATED"/>
    <property type="match status" value="1"/>
</dbReference>
<evidence type="ECO:0000259" key="4">
    <source>
        <dbReference type="PROSITE" id="PS00662"/>
    </source>
</evidence>
<dbReference type="RefSeq" id="WP_263124654.1">
    <property type="nucleotide sequence ID" value="NZ_CP106753.1"/>
</dbReference>
<dbReference type="EMBL" id="CP106753">
    <property type="protein sequence ID" value="UXY15249.1"/>
    <property type="molecule type" value="Genomic_DNA"/>
</dbReference>
<keyword evidence="3" id="KW-0067">ATP-binding</keyword>
<dbReference type="InterPro" id="IPR027417">
    <property type="entry name" value="P-loop_NTPase"/>
</dbReference>
<dbReference type="SUPFAM" id="SSF52540">
    <property type="entry name" value="P-loop containing nucleoside triphosphate hydrolases"/>
    <property type="match status" value="1"/>
</dbReference>
<comment type="similarity">
    <text evidence="1">Belongs to the GSP E family.</text>
</comment>
<dbReference type="Gene3D" id="3.30.300.160">
    <property type="entry name" value="Type II secretion system, protein E, N-terminal domain"/>
    <property type="match status" value="1"/>
</dbReference>
<evidence type="ECO:0000313" key="6">
    <source>
        <dbReference type="Proteomes" id="UP001061302"/>
    </source>
</evidence>
<dbReference type="CDD" id="cd01129">
    <property type="entry name" value="PulE-GspE-like"/>
    <property type="match status" value="1"/>
</dbReference>
<dbReference type="Proteomes" id="UP001061302">
    <property type="component" value="Chromosome"/>
</dbReference>
<keyword evidence="6" id="KW-1185">Reference proteome</keyword>
<sequence length="549" mass="59302">MNSTLDMSLGQALLQRGCLSADQLRIAQQEQRRLGGRLAERLATLGFVSEALLRDALAERLGEQSVALADAYADPAALALLPKSLARQHQVLPLAWDQDNCILTLAMANPADLLALDQLRRALPPCRIATRVASAADVQQAIDRCYGIDLSIDGILEALETGATQPGDGDAGSYGEPVVRLIDALLGDAVARGASDLHFEPEAGFVRIRYRIDGVLRQVRALHQAHWPAMSVRLKVMAGMDIAETRAPQDGRLSRSFAGRHIDFRAAIQPTTWGENLVLRILDRHSTLLPLAQLGFSSSNLAALRRLIARPEGLILVTGPTGSGKTTTLYSILGELDREALNIMTLEDPVEYPLPHIRQTSINEVAKLDFASGIRSLLRQDPDVILVGEIRDRDTAEMALRAAMTGHQVYATLHANGALGALPRLFELGVPPELLAGNLLGIVAQRLVRRHCPACHGRVPGDTPAAPYGDCRCCAGSGYRGRTVIAEVLSLDAAFDELLARRASPCALLEAARQRGFATLHEDARRLIHDGVTSSTEIARVIGPDWSES</sequence>
<dbReference type="InterPro" id="IPR001482">
    <property type="entry name" value="T2SS/T4SS_dom"/>
</dbReference>
<name>A0ABY6DLK1_9NEIS</name>
<dbReference type="InterPro" id="IPR007831">
    <property type="entry name" value="T2SS_GspE_N"/>
</dbReference>
<dbReference type="SMART" id="SM00382">
    <property type="entry name" value="AAA"/>
    <property type="match status" value="1"/>
</dbReference>
<dbReference type="PANTHER" id="PTHR30258:SF2">
    <property type="entry name" value="COMG OPERON PROTEIN 1"/>
    <property type="match status" value="1"/>
</dbReference>
<evidence type="ECO:0000256" key="2">
    <source>
        <dbReference type="ARBA" id="ARBA00022741"/>
    </source>
</evidence>
<dbReference type="PROSITE" id="PS00662">
    <property type="entry name" value="T2SP_E"/>
    <property type="match status" value="1"/>
</dbReference>
<keyword evidence="2" id="KW-0547">Nucleotide-binding</keyword>
<gene>
    <name evidence="5" type="ORF">N8I74_18350</name>
</gene>